<protein>
    <recommendedName>
        <fullName evidence="6">Carbonyl reductase [NADPH] 1</fullName>
    </recommendedName>
</protein>
<proteinExistence type="inferred from homology"/>
<comment type="similarity">
    <text evidence="1">Belongs to the short-chain dehydrogenases/reductases (SDR) family.</text>
</comment>
<keyword evidence="2" id="KW-0521">NADP</keyword>
<dbReference type="SUPFAM" id="SSF51735">
    <property type="entry name" value="NAD(P)-binding Rossmann-fold domains"/>
    <property type="match status" value="2"/>
</dbReference>
<dbReference type="InterPro" id="IPR020904">
    <property type="entry name" value="Sc_DH/Rdtase_CS"/>
</dbReference>
<comment type="caution">
    <text evidence="4">The sequence shown here is derived from an EMBL/GenBank/DDBJ whole genome shotgun (WGS) entry which is preliminary data.</text>
</comment>
<organism evidence="4 5">
    <name type="scientific">Aquatica leii</name>
    <dbReference type="NCBI Taxonomy" id="1421715"/>
    <lineage>
        <taxon>Eukaryota</taxon>
        <taxon>Metazoa</taxon>
        <taxon>Ecdysozoa</taxon>
        <taxon>Arthropoda</taxon>
        <taxon>Hexapoda</taxon>
        <taxon>Insecta</taxon>
        <taxon>Pterygota</taxon>
        <taxon>Neoptera</taxon>
        <taxon>Endopterygota</taxon>
        <taxon>Coleoptera</taxon>
        <taxon>Polyphaga</taxon>
        <taxon>Elateriformia</taxon>
        <taxon>Elateroidea</taxon>
        <taxon>Lampyridae</taxon>
        <taxon>Luciolinae</taxon>
        <taxon>Aquatica</taxon>
    </lineage>
</organism>
<dbReference type="PANTHER" id="PTHR43963:SF4">
    <property type="entry name" value="CARBONYL REDUCTASE (NADPH)"/>
    <property type="match status" value="1"/>
</dbReference>
<dbReference type="Proteomes" id="UP001353858">
    <property type="component" value="Unassembled WGS sequence"/>
</dbReference>
<gene>
    <name evidence="4" type="ORF">RN001_005519</name>
</gene>
<evidence type="ECO:0000256" key="1">
    <source>
        <dbReference type="ARBA" id="ARBA00006484"/>
    </source>
</evidence>
<evidence type="ECO:0000256" key="3">
    <source>
        <dbReference type="ARBA" id="ARBA00023002"/>
    </source>
</evidence>
<dbReference type="AlphaFoldDB" id="A0AAN7Q792"/>
<keyword evidence="3" id="KW-0560">Oxidoreductase</keyword>
<dbReference type="InterPro" id="IPR002347">
    <property type="entry name" value="SDR_fam"/>
</dbReference>
<accession>A0AAN7Q792</accession>
<evidence type="ECO:0008006" key="6">
    <source>
        <dbReference type="Google" id="ProtNLM"/>
    </source>
</evidence>
<evidence type="ECO:0000313" key="5">
    <source>
        <dbReference type="Proteomes" id="UP001353858"/>
    </source>
</evidence>
<dbReference type="Pfam" id="PF00106">
    <property type="entry name" value="adh_short"/>
    <property type="match status" value="3"/>
</dbReference>
<dbReference type="PANTHER" id="PTHR43963">
    <property type="entry name" value="CARBONYL REDUCTASE 1-RELATED"/>
    <property type="match status" value="1"/>
</dbReference>
<sequence>METKVAVVTGANKGIGYAIVKGLCENFYGNVYLTSRNESLGQQAVSQLESMGYHPKFYQLDITDQDSINKFRDHIQETEKGIDVLINNAGIAYLLNTTDSAIKPADIIISTNYFGTLRVCETLFPLLRFNAQVVNISSSTGRLSSIPSKELKKQFSDPNLTIEQLNALMKDFVRDTRNNAHIANGWCKYPYTASKVGLSALTVIQQKYFDKEISNRNISVNSVHPGYVETDMTRYVPIKTSRDQSPLTTEEGSRAPLYLALGGHGLKGYYNMCVQTMSKQKKYIALSEKIFLTDLVSQHRNEIESIKTDAVNASEKKTWAIITTEFNSVPDHTKVTGANKGIGYAIVKGLCENLNCKVYLTARNEILGKQAVSKLKELGYHPQFHQLDITDQESINTFRNYIKENEGGIDILVNNAAIAYPVDVKEFSMELDLLIISTNYLGSLHVCETLFPLLRRNSQVVNVSSSVGHSSFIPSENIKSRFCDPNLTLNQLNQLMETYVRDLKNNVHIKYGWHENAYIMSKIALSALTIVQQRQFNEEAQNQNISVNSVNPGYVDTDMSAHTGILTVEEGARAPLFLALGNHSLKGQFVWKDLTVLDWYDSNTPELF</sequence>
<name>A0AAN7Q792_9COLE</name>
<reference evidence="5" key="1">
    <citation type="submission" date="2023-01" db="EMBL/GenBank/DDBJ databases">
        <title>Key to firefly adult light organ development and bioluminescence: homeobox transcription factors regulate luciferase expression and transportation to peroxisome.</title>
        <authorList>
            <person name="Fu X."/>
        </authorList>
    </citation>
    <scope>NUCLEOTIDE SEQUENCE [LARGE SCALE GENOMIC DNA]</scope>
</reference>
<dbReference type="PRINTS" id="PR00080">
    <property type="entry name" value="SDRFAMILY"/>
</dbReference>
<dbReference type="PROSITE" id="PS00061">
    <property type="entry name" value="ADH_SHORT"/>
    <property type="match status" value="1"/>
</dbReference>
<dbReference type="EMBL" id="JARPUR010000002">
    <property type="protein sequence ID" value="KAK4882200.1"/>
    <property type="molecule type" value="Genomic_DNA"/>
</dbReference>
<evidence type="ECO:0000313" key="4">
    <source>
        <dbReference type="EMBL" id="KAK4882200.1"/>
    </source>
</evidence>
<dbReference type="PRINTS" id="PR00081">
    <property type="entry name" value="GDHRDH"/>
</dbReference>
<dbReference type="Gene3D" id="3.40.50.720">
    <property type="entry name" value="NAD(P)-binding Rossmann-like Domain"/>
    <property type="match status" value="2"/>
</dbReference>
<evidence type="ECO:0000256" key="2">
    <source>
        <dbReference type="ARBA" id="ARBA00022857"/>
    </source>
</evidence>
<dbReference type="InterPro" id="IPR036291">
    <property type="entry name" value="NAD(P)-bd_dom_sf"/>
</dbReference>
<keyword evidence="5" id="KW-1185">Reference proteome</keyword>
<dbReference type="GO" id="GO:0004090">
    <property type="term" value="F:carbonyl reductase (NADPH) activity"/>
    <property type="evidence" value="ECO:0007669"/>
    <property type="project" value="TreeGrafter"/>
</dbReference>